<evidence type="ECO:0000256" key="7">
    <source>
        <dbReference type="ARBA" id="ARBA00040132"/>
    </source>
</evidence>
<evidence type="ECO:0000256" key="5">
    <source>
        <dbReference type="ARBA" id="ARBA00037918"/>
    </source>
</evidence>
<dbReference type="PIRSF" id="PIRSF000112">
    <property type="entry name" value="Glycerol_dehydrogenase"/>
    <property type="match status" value="1"/>
</dbReference>
<evidence type="ECO:0000256" key="11">
    <source>
        <dbReference type="PIRSR" id="PIRSR000112-3"/>
    </source>
</evidence>
<keyword evidence="3" id="KW-0560">Oxidoreductase</keyword>
<dbReference type="Pfam" id="PF00465">
    <property type="entry name" value="Fe-ADH"/>
    <property type="match status" value="1"/>
</dbReference>
<evidence type="ECO:0000256" key="10">
    <source>
        <dbReference type="PIRSR" id="PIRSR000112-2"/>
    </source>
</evidence>
<dbReference type="Gene3D" id="1.20.1090.10">
    <property type="entry name" value="Dehydroquinate synthase-like - alpha domain"/>
    <property type="match status" value="1"/>
</dbReference>
<dbReference type="AlphaFoldDB" id="A0A841U3A1"/>
<feature type="binding site" evidence="11">
    <location>
        <position position="141"/>
    </location>
    <ligand>
        <name>NAD(+)</name>
        <dbReference type="ChEBI" id="CHEBI:57540"/>
    </ligand>
</feature>
<accession>A0A841U3A1</accession>
<comment type="cofactor">
    <cofactor evidence="9">
        <name>Zn(2+)</name>
        <dbReference type="ChEBI" id="CHEBI:29105"/>
    </cofactor>
    <text evidence="9">Binds 1 zinc ion per subunit.</text>
</comment>
<feature type="domain" description="Alcohol dehydrogenase iron-type/glycerol dehydrogenase GldA" evidence="12">
    <location>
        <begin position="16"/>
        <end position="164"/>
    </location>
</feature>
<dbReference type="PANTHER" id="PTHR43616">
    <property type="entry name" value="GLYCEROL DEHYDROGENASE"/>
    <property type="match status" value="1"/>
</dbReference>
<proteinExistence type="inferred from homology"/>
<dbReference type="SUPFAM" id="SSF56796">
    <property type="entry name" value="Dehydroquinate synthase-like"/>
    <property type="match status" value="1"/>
</dbReference>
<dbReference type="EMBL" id="JACJVR010000110">
    <property type="protein sequence ID" value="MBB6695046.1"/>
    <property type="molecule type" value="Genomic_DNA"/>
</dbReference>
<evidence type="ECO:0000313" key="13">
    <source>
        <dbReference type="EMBL" id="MBB6695046.1"/>
    </source>
</evidence>
<feature type="binding site" evidence="9">
    <location>
        <position position="264"/>
    </location>
    <ligand>
        <name>glycerol</name>
        <dbReference type="ChEBI" id="CHEBI:17754"/>
    </ligand>
</feature>
<evidence type="ECO:0000256" key="3">
    <source>
        <dbReference type="ARBA" id="ARBA00023002"/>
    </source>
</evidence>
<evidence type="ECO:0000259" key="12">
    <source>
        <dbReference type="Pfam" id="PF00465"/>
    </source>
</evidence>
<feature type="binding site" evidence="11">
    <location>
        <position position="137"/>
    </location>
    <ligand>
        <name>NAD(+)</name>
        <dbReference type="ChEBI" id="CHEBI:57540"/>
    </ligand>
</feature>
<feature type="binding site" evidence="9">
    <location>
        <position position="281"/>
    </location>
    <ligand>
        <name>glycerol</name>
        <dbReference type="ChEBI" id="CHEBI:17754"/>
    </ligand>
</feature>
<gene>
    <name evidence="13" type="ORF">H7B90_26990</name>
</gene>
<protein>
    <recommendedName>
        <fullName evidence="7">Glycerol dehydrogenase</fullName>
        <ecNumber evidence="6">1.1.1.6</ecNumber>
    </recommendedName>
</protein>
<feature type="binding site" evidence="9">
    <location>
        <position position="181"/>
    </location>
    <ligand>
        <name>glycerol</name>
        <dbReference type="ChEBI" id="CHEBI:17754"/>
    </ligand>
</feature>
<dbReference type="InterPro" id="IPR001670">
    <property type="entry name" value="ADH_Fe/GldA"/>
</dbReference>
<dbReference type="NCBIfam" id="NF006941">
    <property type="entry name" value="PRK09423.1"/>
    <property type="match status" value="1"/>
</dbReference>
<dbReference type="PROSITE" id="PS00913">
    <property type="entry name" value="ADH_IRON_1"/>
    <property type="match status" value="1"/>
</dbReference>
<feature type="binding site" evidence="11">
    <location>
        <position position="135"/>
    </location>
    <ligand>
        <name>NAD(+)</name>
        <dbReference type="ChEBI" id="CHEBI:57540"/>
    </ligand>
</feature>
<evidence type="ECO:0000256" key="9">
    <source>
        <dbReference type="PIRSR" id="PIRSR000112-1"/>
    </source>
</evidence>
<comment type="similarity">
    <text evidence="1">Belongs to the iron-containing alcohol dehydrogenase family.</text>
</comment>
<evidence type="ECO:0000256" key="6">
    <source>
        <dbReference type="ARBA" id="ARBA00039147"/>
    </source>
</evidence>
<sequence length="379" mass="40231">MNIAGAERRTTTIMMPGQYRQGPGVIRELPAVVARFGADARALLVATAGGLKRLGEDKLRDWTAAGLPAQVAEFGGECSHEEIERLMREARECRADVIVGFGGGKLLDAAKSAAYRLDLPVVIAPTIAASDAPCSALSVIYDEEGRVVQLETHPRNPDYVLVDTEIILRAPVRYLAAGMGDALATAPEALACLRGGGKTILGAYPTRFGIAAAELCGRILAEDGVRAYGDASRGELTDAFERVVEANTLLSGIGFESGGLAAAHSLHDGLTELPECHPLLHGEKVGFCTAVQAVLLGEPDEAVRYLRFCRDIKLPSTLAEVGLDRGAADAGELRRKLLVAGERTLSPEETIHSIGRAFTAAEIADAFEETDRLARISFS</sequence>
<evidence type="ECO:0000313" key="14">
    <source>
        <dbReference type="Proteomes" id="UP000553776"/>
    </source>
</evidence>
<evidence type="ECO:0000256" key="2">
    <source>
        <dbReference type="ARBA" id="ARBA00022723"/>
    </source>
</evidence>
<keyword evidence="9" id="KW-0862">Zinc</keyword>
<dbReference type="EC" id="1.1.1.6" evidence="6"/>
<keyword evidence="4 11" id="KW-0520">NAD</keyword>
<comment type="caution">
    <text evidence="13">The sequence shown here is derived from an EMBL/GenBank/DDBJ whole genome shotgun (WGS) entry which is preliminary data.</text>
</comment>
<reference evidence="13 14" key="1">
    <citation type="submission" date="2020-08" db="EMBL/GenBank/DDBJ databases">
        <title>Cohnella phylogeny.</title>
        <authorList>
            <person name="Dunlap C."/>
        </authorList>
    </citation>
    <scope>NUCLEOTIDE SEQUENCE [LARGE SCALE GENOMIC DNA]</scope>
    <source>
        <strain evidence="13 14">DSM 25239</strain>
    </source>
</reference>
<dbReference type="RefSeq" id="WP_185139002.1">
    <property type="nucleotide sequence ID" value="NZ_JACJVR010000110.1"/>
</dbReference>
<name>A0A841U3A1_9BACL</name>
<dbReference type="GO" id="GO:0046872">
    <property type="term" value="F:metal ion binding"/>
    <property type="evidence" value="ECO:0007669"/>
    <property type="project" value="UniProtKB-KW"/>
</dbReference>
<dbReference type="InterPro" id="IPR016205">
    <property type="entry name" value="Glycerol_DH"/>
</dbReference>
<feature type="binding site" evidence="10">
    <location>
        <position position="131"/>
    </location>
    <ligand>
        <name>glycerol</name>
        <dbReference type="ChEBI" id="CHEBI:17754"/>
    </ligand>
</feature>
<dbReference type="InterPro" id="IPR018211">
    <property type="entry name" value="ADH_Fe_CS"/>
</dbReference>
<feature type="binding site" evidence="11">
    <location>
        <begin position="104"/>
        <end position="108"/>
    </location>
    <ligand>
        <name>NAD(+)</name>
        <dbReference type="ChEBI" id="CHEBI:57540"/>
    </ligand>
</feature>
<evidence type="ECO:0000256" key="1">
    <source>
        <dbReference type="ARBA" id="ARBA00007358"/>
    </source>
</evidence>
<evidence type="ECO:0000256" key="8">
    <source>
        <dbReference type="ARBA" id="ARBA00049006"/>
    </source>
</evidence>
<dbReference type="CDD" id="cd08170">
    <property type="entry name" value="GlyDH"/>
    <property type="match status" value="1"/>
</dbReference>
<dbReference type="Proteomes" id="UP000553776">
    <property type="component" value="Unassembled WGS sequence"/>
</dbReference>
<comment type="pathway">
    <text evidence="5">Polyol metabolism; glycerol fermentation; glycerone phosphate from glycerol (oxidative route): step 1/2.</text>
</comment>
<keyword evidence="14" id="KW-1185">Reference proteome</keyword>
<organism evidence="13 14">
    <name type="scientific">Cohnella xylanilytica</name>
    <dbReference type="NCBI Taxonomy" id="557555"/>
    <lineage>
        <taxon>Bacteria</taxon>
        <taxon>Bacillati</taxon>
        <taxon>Bacillota</taxon>
        <taxon>Bacilli</taxon>
        <taxon>Bacillales</taxon>
        <taxon>Paenibacillaceae</taxon>
        <taxon>Cohnella</taxon>
    </lineage>
</organism>
<evidence type="ECO:0000256" key="4">
    <source>
        <dbReference type="ARBA" id="ARBA00023027"/>
    </source>
</evidence>
<comment type="catalytic activity">
    <reaction evidence="8">
        <text>glycerol + NAD(+) = dihydroxyacetone + NADH + H(+)</text>
        <dbReference type="Rhea" id="RHEA:13769"/>
        <dbReference type="ChEBI" id="CHEBI:15378"/>
        <dbReference type="ChEBI" id="CHEBI:16016"/>
        <dbReference type="ChEBI" id="CHEBI:17754"/>
        <dbReference type="ChEBI" id="CHEBI:57540"/>
        <dbReference type="ChEBI" id="CHEBI:57945"/>
        <dbReference type="EC" id="1.1.1.6"/>
    </reaction>
</comment>
<dbReference type="Gene3D" id="3.40.50.1970">
    <property type="match status" value="1"/>
</dbReference>
<keyword evidence="2 9" id="KW-0479">Metal-binding</keyword>
<dbReference type="PANTHER" id="PTHR43616:SF5">
    <property type="entry name" value="GLYCEROL DEHYDROGENASE 1"/>
    <property type="match status" value="1"/>
</dbReference>
<dbReference type="GO" id="GO:0008888">
    <property type="term" value="F:glycerol dehydrogenase (NAD+) activity"/>
    <property type="evidence" value="ECO:0007669"/>
    <property type="project" value="UniProtKB-EC"/>
</dbReference>